<feature type="transmembrane region" description="Helical" evidence="1">
    <location>
        <begin position="146"/>
        <end position="179"/>
    </location>
</feature>
<evidence type="ECO:0008006" key="4">
    <source>
        <dbReference type="Google" id="ProtNLM"/>
    </source>
</evidence>
<feature type="transmembrane region" description="Helical" evidence="1">
    <location>
        <begin position="229"/>
        <end position="248"/>
    </location>
</feature>
<protein>
    <recommendedName>
        <fullName evidence="4">DUF2157 domain-containing protein</fullName>
    </recommendedName>
</protein>
<accession>A0AAN1KNX8</accession>
<dbReference type="KEGG" id="vsh:BSZ05_14385"/>
<organism evidence="2 3">
    <name type="scientific">Vibrio mediterranei</name>
    <dbReference type="NCBI Taxonomy" id="689"/>
    <lineage>
        <taxon>Bacteria</taxon>
        <taxon>Pseudomonadati</taxon>
        <taxon>Pseudomonadota</taxon>
        <taxon>Gammaproteobacteria</taxon>
        <taxon>Vibrionales</taxon>
        <taxon>Vibrionaceae</taxon>
        <taxon>Vibrio</taxon>
    </lineage>
</organism>
<evidence type="ECO:0000313" key="2">
    <source>
        <dbReference type="EMBL" id="ASI90882.1"/>
    </source>
</evidence>
<feature type="transmembrane region" description="Helical" evidence="1">
    <location>
        <begin position="315"/>
        <end position="332"/>
    </location>
</feature>
<reference evidence="3" key="1">
    <citation type="submission" date="2016-12" db="EMBL/GenBank/DDBJ databases">
        <title>Comparative genomic analysis reveals the diversity, evolution, and environmental adaptation strategies of the genus Vibrio.</title>
        <authorList>
            <person name="Lin H."/>
            <person name="Wang X."/>
            <person name="Zhang X.-H."/>
        </authorList>
    </citation>
    <scope>NUCLEOTIDE SEQUENCE [LARGE SCALE GENOMIC DNA]</scope>
    <source>
        <strain evidence="3">QT6D1</strain>
    </source>
</reference>
<dbReference type="Proteomes" id="UP000197092">
    <property type="component" value="Chromosome 1"/>
</dbReference>
<dbReference type="EMBL" id="CP018308">
    <property type="protein sequence ID" value="ASI90882.1"/>
    <property type="molecule type" value="Genomic_DNA"/>
</dbReference>
<keyword evidence="1" id="KW-0812">Transmembrane</keyword>
<keyword evidence="1" id="KW-0472">Membrane</keyword>
<name>A0AAN1KNX8_9VIBR</name>
<feature type="transmembrane region" description="Helical" evidence="1">
    <location>
        <begin position="260"/>
        <end position="278"/>
    </location>
</feature>
<feature type="transmembrane region" description="Helical" evidence="1">
    <location>
        <begin position="113"/>
        <end position="134"/>
    </location>
</feature>
<sequence>MKLSKREGRVVGSAIEQWLEQGTINQEEHDKLKNSYQVASVDWSLIAKYSFWIAIVCIVLSVLSVLLDEWLIKLLDEIFSAPDIAKSGFFAVISAGFYFIGVRRKSKTPDKAFSNEALFVLGIVSTAVSIYFLGQVIQTNSLTKLILLASLVYGVLGLWIPSHIVWLCALLSFGTWLGFETYQLSDEGYFLGLNFPFRYVLYGLVLIVTSTLAVKRWPSKEDFAITTRALGLFVFFISMWLMSVFGNYADFSVWSNVTQFSLLHWSILLLIASVVAVYHGMKFDDELTRGFGLIFIFINLYTRFIEYFWEGTHKAVFFAILATSFWFFGTRAEKIYRLGRGKNTDL</sequence>
<dbReference type="AlphaFoldDB" id="A0AAN1KNX8"/>
<feature type="transmembrane region" description="Helical" evidence="1">
    <location>
        <begin position="49"/>
        <end position="72"/>
    </location>
</feature>
<gene>
    <name evidence="2" type="ORF">BSZ05_14385</name>
</gene>
<keyword evidence="1" id="KW-1133">Transmembrane helix</keyword>
<evidence type="ECO:0000256" key="1">
    <source>
        <dbReference type="SAM" id="Phobius"/>
    </source>
</evidence>
<dbReference type="RefSeq" id="WP_088877296.1">
    <property type="nucleotide sequence ID" value="NZ_CP018308.1"/>
</dbReference>
<proteinExistence type="predicted"/>
<evidence type="ECO:0000313" key="3">
    <source>
        <dbReference type="Proteomes" id="UP000197092"/>
    </source>
</evidence>
<feature type="transmembrane region" description="Helical" evidence="1">
    <location>
        <begin position="84"/>
        <end position="101"/>
    </location>
</feature>
<feature type="transmembrane region" description="Helical" evidence="1">
    <location>
        <begin position="199"/>
        <end position="217"/>
    </location>
</feature>